<dbReference type="NCBIfam" id="TIGR02666">
    <property type="entry name" value="moaA"/>
    <property type="match status" value="1"/>
</dbReference>
<dbReference type="GO" id="GO:0061798">
    <property type="term" value="F:GTP 3',8'-cyclase activity"/>
    <property type="evidence" value="ECO:0007669"/>
    <property type="project" value="UniProtKB-UniRule"/>
</dbReference>
<evidence type="ECO:0000256" key="11">
    <source>
        <dbReference type="ARBA" id="ARBA00048697"/>
    </source>
</evidence>
<dbReference type="EC" id="4.1.99.22" evidence="1 12"/>
<reference evidence="14 15" key="1">
    <citation type="submission" date="2019-02" db="EMBL/GenBank/DDBJ databases">
        <title>Deep-cultivation of Planctomycetes and their phenomic and genomic characterization uncovers novel biology.</title>
        <authorList>
            <person name="Wiegand S."/>
            <person name="Jogler M."/>
            <person name="Boedeker C."/>
            <person name="Pinto D."/>
            <person name="Vollmers J."/>
            <person name="Rivas-Marin E."/>
            <person name="Kohn T."/>
            <person name="Peeters S.H."/>
            <person name="Heuer A."/>
            <person name="Rast P."/>
            <person name="Oberbeckmann S."/>
            <person name="Bunk B."/>
            <person name="Jeske O."/>
            <person name="Meyerdierks A."/>
            <person name="Storesund J.E."/>
            <person name="Kallscheuer N."/>
            <person name="Luecker S."/>
            <person name="Lage O.M."/>
            <person name="Pohl T."/>
            <person name="Merkel B.J."/>
            <person name="Hornburger P."/>
            <person name="Mueller R.-W."/>
            <person name="Bruemmer F."/>
            <person name="Labrenz M."/>
            <person name="Spormann A.M."/>
            <person name="Op den Camp H."/>
            <person name="Overmann J."/>
            <person name="Amann R."/>
            <person name="Jetten M.S.M."/>
            <person name="Mascher T."/>
            <person name="Medema M.H."/>
            <person name="Devos D.P."/>
            <person name="Kaster A.-K."/>
            <person name="Ovreas L."/>
            <person name="Rohde M."/>
            <person name="Galperin M.Y."/>
            <person name="Jogler C."/>
        </authorList>
    </citation>
    <scope>NUCLEOTIDE SEQUENCE [LARGE SCALE GENOMIC DNA]</scope>
    <source>
        <strain evidence="14 15">Pan189</strain>
    </source>
</reference>
<keyword evidence="15" id="KW-1185">Reference proteome</keyword>
<feature type="binding site" evidence="12">
    <location>
        <position position="189"/>
    </location>
    <ligand>
        <name>S-adenosyl-L-methionine</name>
        <dbReference type="ChEBI" id="CHEBI:59789"/>
    </ligand>
</feature>
<feature type="binding site" evidence="12">
    <location>
        <position position="95"/>
    </location>
    <ligand>
        <name>GTP</name>
        <dbReference type="ChEBI" id="CHEBI:37565"/>
    </ligand>
</feature>
<dbReference type="OrthoDB" id="9763993at2"/>
<dbReference type="PROSITE" id="PS01305">
    <property type="entry name" value="MOAA_NIFB_PQQE"/>
    <property type="match status" value="1"/>
</dbReference>
<dbReference type="GO" id="GO:0051539">
    <property type="term" value="F:4 iron, 4 sulfur cluster binding"/>
    <property type="evidence" value="ECO:0007669"/>
    <property type="project" value="UniProtKB-UniRule"/>
</dbReference>
<evidence type="ECO:0000256" key="8">
    <source>
        <dbReference type="ARBA" id="ARBA00023134"/>
    </source>
</evidence>
<dbReference type="AlphaFoldDB" id="A0A517QWC5"/>
<evidence type="ECO:0000259" key="13">
    <source>
        <dbReference type="PROSITE" id="PS51918"/>
    </source>
</evidence>
<evidence type="ECO:0000256" key="5">
    <source>
        <dbReference type="ARBA" id="ARBA00022741"/>
    </source>
</evidence>
<comment type="subunit">
    <text evidence="12">Monomer and homodimer.</text>
</comment>
<evidence type="ECO:0000256" key="12">
    <source>
        <dbReference type="HAMAP-Rule" id="MF_01225"/>
    </source>
</evidence>
<feature type="binding site" evidence="12">
    <location>
        <position position="119"/>
    </location>
    <ligand>
        <name>S-adenosyl-L-methionine</name>
        <dbReference type="ChEBI" id="CHEBI:59789"/>
    </ligand>
</feature>
<keyword evidence="3 12" id="KW-0949">S-adenosyl-L-methionine</keyword>
<dbReference type="GO" id="GO:1904047">
    <property type="term" value="F:S-adenosyl-L-methionine binding"/>
    <property type="evidence" value="ECO:0007669"/>
    <property type="project" value="UniProtKB-UniRule"/>
</dbReference>
<dbReference type="CDD" id="cd01335">
    <property type="entry name" value="Radical_SAM"/>
    <property type="match status" value="1"/>
</dbReference>
<dbReference type="GO" id="GO:0005525">
    <property type="term" value="F:GTP binding"/>
    <property type="evidence" value="ECO:0007669"/>
    <property type="project" value="UniProtKB-UniRule"/>
</dbReference>
<comment type="cofactor">
    <cofactor evidence="12">
        <name>[4Fe-4S] cluster</name>
        <dbReference type="ChEBI" id="CHEBI:49883"/>
    </cofactor>
    <text evidence="12">Binds 2 [4Fe-4S] clusters. Binds 1 [4Fe-4S] cluster coordinated with 3 cysteines and an exchangeable S-adenosyl-L-methionine and 1 [4Fe-4S] cluster coordinated with 3 cysteines and the GTP-derived substrate.</text>
</comment>
<keyword evidence="10 12" id="KW-0456">Lyase</keyword>
<dbReference type="GO" id="GO:0061799">
    <property type="term" value="F:cyclic pyranopterin monophosphate synthase activity"/>
    <property type="evidence" value="ECO:0007669"/>
    <property type="project" value="TreeGrafter"/>
</dbReference>
<protein>
    <recommendedName>
        <fullName evidence="1 12">GTP 3',8-cyclase</fullName>
        <ecNumber evidence="1 12">4.1.99.22</ecNumber>
    </recommendedName>
    <alternativeName>
        <fullName evidence="12">Molybdenum cofactor biosynthesis protein A</fullName>
    </alternativeName>
</protein>
<dbReference type="InterPro" id="IPR050105">
    <property type="entry name" value="MoCo_biosynth_MoaA/MoaC"/>
</dbReference>
<dbReference type="Proteomes" id="UP000317318">
    <property type="component" value="Chromosome"/>
</dbReference>
<dbReference type="PANTHER" id="PTHR22960">
    <property type="entry name" value="MOLYBDOPTERIN COFACTOR SYNTHESIS PROTEIN A"/>
    <property type="match status" value="1"/>
</dbReference>
<sequence length="326" mass="35881">MLIDRYGRRHTSLRVSVTDRCNLRCTYCMPEATPDYHPRSEILTFEEISRVAQVAASLGVTKVRLTGGEPLVRSELHTLVRMLDNIENLKSIALTTNGTLLAEQAPRLYDAGLRSINVSLDALNEADFQAATRRPGLTKVLAGIDAARDLGMVVKLNAIAMRGVTESQLESFGLFARETGITVRFIEFMPLEADQFWSEQQVLGADEIITRLGEAIRPLVLLNEDSSSPATQYEFNDGVGRIGIISSVTKPFCGSCDRFRLTADGKVRSCLFGDDSGDVRKLLRNSADDQAIAELLREVISNKKAGHGTDDLTFLRPHRAMHSIGG</sequence>
<keyword evidence="5 12" id="KW-0547">Nucleotide-binding</keyword>
<feature type="binding site" evidence="12">
    <location>
        <position position="21"/>
    </location>
    <ligand>
        <name>[4Fe-4S] cluster</name>
        <dbReference type="ChEBI" id="CHEBI:49883"/>
        <label>1</label>
        <note>4Fe-4S-S-AdoMet</note>
    </ligand>
</feature>
<dbReference type="SFLD" id="SFLDG01383">
    <property type="entry name" value="cyclic_pyranopterin_phosphate"/>
    <property type="match status" value="1"/>
</dbReference>
<feature type="domain" description="Radical SAM core" evidence="13">
    <location>
        <begin position="5"/>
        <end position="219"/>
    </location>
</feature>
<keyword evidence="4 12" id="KW-0479">Metal-binding</keyword>
<dbReference type="SFLD" id="SFLDG01386">
    <property type="entry name" value="main_SPASM_domain-containing"/>
    <property type="match status" value="1"/>
</dbReference>
<comment type="function">
    <text evidence="12">Catalyzes the cyclization of GTP to (8S)-3',8-cyclo-7,8-dihydroguanosine 5'-triphosphate.</text>
</comment>
<dbReference type="HAMAP" id="MF_01225_B">
    <property type="entry name" value="MoaA_B"/>
    <property type="match status" value="1"/>
</dbReference>
<organism evidence="14 15">
    <name type="scientific">Stratiformator vulcanicus</name>
    <dbReference type="NCBI Taxonomy" id="2527980"/>
    <lineage>
        <taxon>Bacteria</taxon>
        <taxon>Pseudomonadati</taxon>
        <taxon>Planctomycetota</taxon>
        <taxon>Planctomycetia</taxon>
        <taxon>Planctomycetales</taxon>
        <taxon>Planctomycetaceae</taxon>
        <taxon>Stratiformator</taxon>
    </lineage>
</organism>
<dbReference type="InterPro" id="IPR013483">
    <property type="entry name" value="MoaA"/>
</dbReference>
<feature type="binding site" evidence="12">
    <location>
        <position position="270"/>
    </location>
    <ligand>
        <name>[4Fe-4S] cluster</name>
        <dbReference type="ChEBI" id="CHEBI:49883"/>
        <label>2</label>
        <note>4Fe-4S-substrate</note>
    </ligand>
</feature>
<dbReference type="Pfam" id="PF04055">
    <property type="entry name" value="Radical_SAM"/>
    <property type="match status" value="1"/>
</dbReference>
<evidence type="ECO:0000313" key="15">
    <source>
        <dbReference type="Proteomes" id="UP000317318"/>
    </source>
</evidence>
<dbReference type="InterPro" id="IPR010505">
    <property type="entry name" value="MoaA_twitch"/>
</dbReference>
<evidence type="ECO:0000256" key="4">
    <source>
        <dbReference type="ARBA" id="ARBA00022723"/>
    </source>
</evidence>
<keyword evidence="2 12" id="KW-0004">4Fe-4S</keyword>
<feature type="binding site" evidence="12">
    <location>
        <position position="64"/>
    </location>
    <ligand>
        <name>GTP</name>
        <dbReference type="ChEBI" id="CHEBI:37565"/>
    </ligand>
</feature>
<evidence type="ECO:0000256" key="2">
    <source>
        <dbReference type="ARBA" id="ARBA00022485"/>
    </source>
</evidence>
<feature type="binding site" evidence="12">
    <location>
        <position position="155"/>
    </location>
    <ligand>
        <name>GTP</name>
        <dbReference type="ChEBI" id="CHEBI:37565"/>
    </ligand>
</feature>
<feature type="binding site" evidence="12">
    <location>
        <position position="68"/>
    </location>
    <ligand>
        <name>S-adenosyl-L-methionine</name>
        <dbReference type="ChEBI" id="CHEBI:59789"/>
    </ligand>
</feature>
<name>A0A517QWC5_9PLAN</name>
<dbReference type="SFLD" id="SFLDG01067">
    <property type="entry name" value="SPASM/twitch_domain_containing"/>
    <property type="match status" value="1"/>
</dbReference>
<feature type="binding site" evidence="12">
    <location>
        <position position="256"/>
    </location>
    <ligand>
        <name>[4Fe-4S] cluster</name>
        <dbReference type="ChEBI" id="CHEBI:49883"/>
        <label>2</label>
        <note>4Fe-4S-substrate</note>
    </ligand>
</feature>
<evidence type="ECO:0000313" key="14">
    <source>
        <dbReference type="EMBL" id="QDT35870.1"/>
    </source>
</evidence>
<dbReference type="EMBL" id="CP036268">
    <property type="protein sequence ID" value="QDT35870.1"/>
    <property type="molecule type" value="Genomic_DNA"/>
</dbReference>
<evidence type="ECO:0000256" key="7">
    <source>
        <dbReference type="ARBA" id="ARBA00023014"/>
    </source>
</evidence>
<evidence type="ECO:0000256" key="9">
    <source>
        <dbReference type="ARBA" id="ARBA00023150"/>
    </source>
</evidence>
<dbReference type="InterPro" id="IPR007197">
    <property type="entry name" value="rSAM"/>
</dbReference>
<dbReference type="SFLD" id="SFLDS00029">
    <property type="entry name" value="Radical_SAM"/>
    <property type="match status" value="1"/>
</dbReference>
<dbReference type="PANTHER" id="PTHR22960:SF0">
    <property type="entry name" value="MOLYBDENUM COFACTOR BIOSYNTHESIS PROTEIN 1"/>
    <property type="match status" value="1"/>
</dbReference>
<proteinExistence type="inferred from homology"/>
<evidence type="ECO:0000256" key="10">
    <source>
        <dbReference type="ARBA" id="ARBA00023239"/>
    </source>
</evidence>
<dbReference type="Pfam" id="PF06463">
    <property type="entry name" value="Mob_synth_C"/>
    <property type="match status" value="1"/>
</dbReference>
<feature type="binding site" evidence="12">
    <location>
        <position position="27"/>
    </location>
    <ligand>
        <name>S-adenosyl-L-methionine</name>
        <dbReference type="ChEBI" id="CHEBI:59789"/>
    </ligand>
</feature>
<feature type="binding site" evidence="12">
    <location>
        <begin position="258"/>
        <end position="260"/>
    </location>
    <ligand>
        <name>GTP</name>
        <dbReference type="ChEBI" id="CHEBI:37565"/>
    </ligand>
</feature>
<gene>
    <name evidence="14" type="primary">moaA_2</name>
    <name evidence="12" type="synonym">moaA</name>
    <name evidence="14" type="ORF">Pan189_02230</name>
</gene>
<dbReference type="InterPro" id="IPR013785">
    <property type="entry name" value="Aldolase_TIM"/>
</dbReference>
<keyword evidence="9 12" id="KW-0501">Molybdenum cofactor biosynthesis</keyword>
<dbReference type="InterPro" id="IPR058240">
    <property type="entry name" value="rSAM_sf"/>
</dbReference>
<dbReference type="InterPro" id="IPR040064">
    <property type="entry name" value="MoaA-like"/>
</dbReference>
<dbReference type="KEGG" id="svp:Pan189_02230"/>
<comment type="similarity">
    <text evidence="12">Belongs to the radical SAM superfamily. MoaA family.</text>
</comment>
<dbReference type="RefSeq" id="WP_145362134.1">
    <property type="nucleotide sequence ID" value="NZ_CP036268.1"/>
</dbReference>
<comment type="catalytic activity">
    <reaction evidence="11 12">
        <text>GTP + AH2 + S-adenosyl-L-methionine = (8S)-3',8-cyclo-7,8-dihydroguanosine 5'-triphosphate + 5'-deoxyadenosine + L-methionine + A + H(+)</text>
        <dbReference type="Rhea" id="RHEA:49576"/>
        <dbReference type="ChEBI" id="CHEBI:13193"/>
        <dbReference type="ChEBI" id="CHEBI:15378"/>
        <dbReference type="ChEBI" id="CHEBI:17319"/>
        <dbReference type="ChEBI" id="CHEBI:17499"/>
        <dbReference type="ChEBI" id="CHEBI:37565"/>
        <dbReference type="ChEBI" id="CHEBI:57844"/>
        <dbReference type="ChEBI" id="CHEBI:59789"/>
        <dbReference type="ChEBI" id="CHEBI:131766"/>
        <dbReference type="EC" id="4.1.99.22"/>
    </reaction>
</comment>
<dbReference type="InterPro" id="IPR000385">
    <property type="entry name" value="MoaA_NifB_PqqE_Fe-S-bd_CS"/>
</dbReference>
<dbReference type="UniPathway" id="UPA00344"/>
<dbReference type="GO" id="GO:0046872">
    <property type="term" value="F:metal ion binding"/>
    <property type="evidence" value="ECO:0007669"/>
    <property type="project" value="UniProtKB-KW"/>
</dbReference>
<feature type="binding site" evidence="12">
    <location>
        <position position="14"/>
    </location>
    <ligand>
        <name>GTP</name>
        <dbReference type="ChEBI" id="CHEBI:37565"/>
    </ligand>
</feature>
<accession>A0A517QWC5</accession>
<keyword evidence="8 12" id="KW-0342">GTP-binding</keyword>
<evidence type="ECO:0000256" key="6">
    <source>
        <dbReference type="ARBA" id="ARBA00023004"/>
    </source>
</evidence>
<dbReference type="Gene3D" id="3.20.20.70">
    <property type="entry name" value="Aldolase class I"/>
    <property type="match status" value="1"/>
</dbReference>
<dbReference type="PROSITE" id="PS51918">
    <property type="entry name" value="RADICAL_SAM"/>
    <property type="match status" value="1"/>
</dbReference>
<dbReference type="CDD" id="cd21117">
    <property type="entry name" value="Twitch_MoaA"/>
    <property type="match status" value="1"/>
</dbReference>
<keyword evidence="6 12" id="KW-0408">Iron</keyword>
<dbReference type="GO" id="GO:0006777">
    <property type="term" value="P:Mo-molybdopterin cofactor biosynthetic process"/>
    <property type="evidence" value="ECO:0007669"/>
    <property type="project" value="UniProtKB-UniRule"/>
</dbReference>
<dbReference type="SMART" id="SM00729">
    <property type="entry name" value="Elp3"/>
    <property type="match status" value="1"/>
</dbReference>
<keyword evidence="7 12" id="KW-0411">Iron-sulfur</keyword>
<dbReference type="InterPro" id="IPR006638">
    <property type="entry name" value="Elp3/MiaA/NifB-like_rSAM"/>
</dbReference>
<feature type="binding site" evidence="12">
    <location>
        <position position="28"/>
    </location>
    <ligand>
        <name>[4Fe-4S] cluster</name>
        <dbReference type="ChEBI" id="CHEBI:49883"/>
        <label>1</label>
        <note>4Fe-4S-S-AdoMet</note>
    </ligand>
</feature>
<dbReference type="SUPFAM" id="SSF102114">
    <property type="entry name" value="Radical SAM enzymes"/>
    <property type="match status" value="1"/>
</dbReference>
<feature type="binding site" evidence="12">
    <location>
        <position position="25"/>
    </location>
    <ligand>
        <name>[4Fe-4S] cluster</name>
        <dbReference type="ChEBI" id="CHEBI:49883"/>
        <label>1</label>
        <note>4Fe-4S-S-AdoMet</note>
    </ligand>
</feature>
<evidence type="ECO:0000256" key="1">
    <source>
        <dbReference type="ARBA" id="ARBA00012167"/>
    </source>
</evidence>
<evidence type="ECO:0000256" key="3">
    <source>
        <dbReference type="ARBA" id="ARBA00022691"/>
    </source>
</evidence>
<feature type="binding site" evidence="12">
    <location>
        <position position="253"/>
    </location>
    <ligand>
        <name>[4Fe-4S] cluster</name>
        <dbReference type="ChEBI" id="CHEBI:49883"/>
        <label>2</label>
        <note>4Fe-4S-substrate</note>
    </ligand>
</feature>
<comment type="pathway">
    <text evidence="12">Cofactor biosynthesis; molybdopterin biosynthesis.</text>
</comment>